<comment type="caution">
    <text evidence="1">The sequence shown here is derived from an EMBL/GenBank/DDBJ whole genome shotgun (WGS) entry which is preliminary data.</text>
</comment>
<dbReference type="Proteomes" id="UP001479436">
    <property type="component" value="Unassembled WGS sequence"/>
</dbReference>
<evidence type="ECO:0000313" key="1">
    <source>
        <dbReference type="EMBL" id="KAK9659753.1"/>
    </source>
</evidence>
<accession>A0ABR2VIU0</accession>
<organism evidence="1 2">
    <name type="scientific">Basidiobolus ranarum</name>
    <dbReference type="NCBI Taxonomy" id="34480"/>
    <lineage>
        <taxon>Eukaryota</taxon>
        <taxon>Fungi</taxon>
        <taxon>Fungi incertae sedis</taxon>
        <taxon>Zoopagomycota</taxon>
        <taxon>Entomophthoromycotina</taxon>
        <taxon>Basidiobolomycetes</taxon>
        <taxon>Basidiobolales</taxon>
        <taxon>Basidiobolaceae</taxon>
        <taxon>Basidiobolus</taxon>
    </lineage>
</organism>
<sequence>MSGISYEADCMIVESILSELDITPNSGFSLTAPCCSTGARSMQDIDMIPKIKEDNSTNVEEEYTFVKVTLYRSHLTDDKTISLTCKKDTITDLNIFLGDKKFMGKRKFPKSVEKIKGLKNLDLIAENVIIPDDAFNNMKTLEWLQIADLNGDIHIKQGDLPNLKNLIISGKNWKWDIPKTLPNLTYLNLNGGNINTTIPENIWDLKYLQKL</sequence>
<feature type="non-terminal residue" evidence="1">
    <location>
        <position position="211"/>
    </location>
</feature>
<dbReference type="EMBL" id="JASJQH010013410">
    <property type="protein sequence ID" value="KAK9659753.1"/>
    <property type="molecule type" value="Genomic_DNA"/>
</dbReference>
<evidence type="ECO:0000313" key="2">
    <source>
        <dbReference type="Proteomes" id="UP001479436"/>
    </source>
</evidence>
<keyword evidence="2" id="KW-1185">Reference proteome</keyword>
<protein>
    <submittedName>
        <fullName evidence="1">Uncharacterized protein</fullName>
    </submittedName>
</protein>
<dbReference type="InterPro" id="IPR032675">
    <property type="entry name" value="LRR_dom_sf"/>
</dbReference>
<gene>
    <name evidence="1" type="ORF">K7432_018561</name>
</gene>
<reference evidence="1 2" key="1">
    <citation type="submission" date="2023-04" db="EMBL/GenBank/DDBJ databases">
        <title>Genome of Basidiobolus ranarum AG-B5.</title>
        <authorList>
            <person name="Stajich J.E."/>
            <person name="Carter-House D."/>
            <person name="Gryganskyi A."/>
        </authorList>
    </citation>
    <scope>NUCLEOTIDE SEQUENCE [LARGE SCALE GENOMIC DNA]</scope>
    <source>
        <strain evidence="1 2">AG-B5</strain>
    </source>
</reference>
<proteinExistence type="predicted"/>
<dbReference type="SUPFAM" id="SSF52058">
    <property type="entry name" value="L domain-like"/>
    <property type="match status" value="1"/>
</dbReference>
<dbReference type="Gene3D" id="3.80.10.10">
    <property type="entry name" value="Ribonuclease Inhibitor"/>
    <property type="match status" value="1"/>
</dbReference>
<name>A0ABR2VIU0_9FUNG</name>